<dbReference type="AlphaFoldDB" id="A0A4C1UQM2"/>
<gene>
    <name evidence="1" type="ORF">EVAR_76239_1</name>
</gene>
<sequence length="120" mass="13946">MTRCAPARFEAEAVAKRARFLRRTWHWRGAVQNPETFVDRAPPAPAHPALPDALQLNDHRLRNFDNYLDSIMCRRRARPSVSKSFCLCRSSDSDVIQTRLSFRFLSDDIKSFNFIHTIIV</sequence>
<evidence type="ECO:0000313" key="2">
    <source>
        <dbReference type="Proteomes" id="UP000299102"/>
    </source>
</evidence>
<protein>
    <submittedName>
        <fullName evidence="1">Uncharacterized protein</fullName>
    </submittedName>
</protein>
<reference evidence="1 2" key="1">
    <citation type="journal article" date="2019" name="Commun. Biol.">
        <title>The bagworm genome reveals a unique fibroin gene that provides high tensile strength.</title>
        <authorList>
            <person name="Kono N."/>
            <person name="Nakamura H."/>
            <person name="Ohtoshi R."/>
            <person name="Tomita M."/>
            <person name="Numata K."/>
            <person name="Arakawa K."/>
        </authorList>
    </citation>
    <scope>NUCLEOTIDE SEQUENCE [LARGE SCALE GENOMIC DNA]</scope>
</reference>
<keyword evidence="2" id="KW-1185">Reference proteome</keyword>
<dbReference type="Proteomes" id="UP000299102">
    <property type="component" value="Unassembled WGS sequence"/>
</dbReference>
<organism evidence="1 2">
    <name type="scientific">Eumeta variegata</name>
    <name type="common">Bagworm moth</name>
    <name type="synonym">Eumeta japonica</name>
    <dbReference type="NCBI Taxonomy" id="151549"/>
    <lineage>
        <taxon>Eukaryota</taxon>
        <taxon>Metazoa</taxon>
        <taxon>Ecdysozoa</taxon>
        <taxon>Arthropoda</taxon>
        <taxon>Hexapoda</taxon>
        <taxon>Insecta</taxon>
        <taxon>Pterygota</taxon>
        <taxon>Neoptera</taxon>
        <taxon>Endopterygota</taxon>
        <taxon>Lepidoptera</taxon>
        <taxon>Glossata</taxon>
        <taxon>Ditrysia</taxon>
        <taxon>Tineoidea</taxon>
        <taxon>Psychidae</taxon>
        <taxon>Oiketicinae</taxon>
        <taxon>Eumeta</taxon>
    </lineage>
</organism>
<comment type="caution">
    <text evidence="1">The sequence shown here is derived from an EMBL/GenBank/DDBJ whole genome shotgun (WGS) entry which is preliminary data.</text>
</comment>
<proteinExistence type="predicted"/>
<accession>A0A4C1UQM2</accession>
<dbReference type="EMBL" id="BGZK01000203">
    <property type="protein sequence ID" value="GBP28144.1"/>
    <property type="molecule type" value="Genomic_DNA"/>
</dbReference>
<evidence type="ECO:0000313" key="1">
    <source>
        <dbReference type="EMBL" id="GBP28144.1"/>
    </source>
</evidence>
<name>A0A4C1UQM2_EUMVA</name>